<evidence type="ECO:0000313" key="2">
    <source>
        <dbReference type="EMBL" id="QEW02377.1"/>
    </source>
</evidence>
<dbReference type="PANTHER" id="PTHR43433:SF5">
    <property type="entry name" value="AB HYDROLASE-1 DOMAIN-CONTAINING PROTEIN"/>
    <property type="match status" value="1"/>
</dbReference>
<protein>
    <submittedName>
        <fullName evidence="2">Alpha/beta hydrolase</fullName>
    </submittedName>
</protein>
<dbReference type="GO" id="GO:0004806">
    <property type="term" value="F:triacylglycerol lipase activity"/>
    <property type="evidence" value="ECO:0007669"/>
    <property type="project" value="TreeGrafter"/>
</dbReference>
<evidence type="ECO:0000313" key="3">
    <source>
        <dbReference type="Proteomes" id="UP000325516"/>
    </source>
</evidence>
<keyword evidence="2" id="KW-0378">Hydrolase</keyword>
<accession>A0A5J6L1N2</accession>
<sequence>MPTVRSGGTVVSWEEIGAADGRPVLVVHGFASNSAQNWRRSGWETALADAGLRGIAVDLRGHGGSARPAGPDNYRAALLVTDLVAVLDAVGADEAGYLGYSLGSRLGWMLALAQPRRIRRLVLGGFGPTSPLAEVDLEAARAAVFRGTPILHPPTAALISLASLVPGNDVGVLLDVAEGVGRDTVSVLPADPAPAAPMCIVNGDRDTIAAGGEALARAVGAHFVPVAGRSHTSAVSSRTFKEAATVWLTR</sequence>
<reference evidence="3" key="1">
    <citation type="submission" date="2019-09" db="EMBL/GenBank/DDBJ databases">
        <title>Mumia zhuanghuii sp. nov. isolated from the intestinal contents of plateau pika (Ochotona curzoniae) in the Qinghai-Tibet plateau of China.</title>
        <authorList>
            <person name="Tian Z."/>
        </authorList>
    </citation>
    <scope>NUCLEOTIDE SEQUENCE [LARGE SCALE GENOMIC DNA]</scope>
    <source>
        <strain evidence="3">L-031</strain>
    </source>
</reference>
<dbReference type="AlphaFoldDB" id="A0A5J6L1N2"/>
<dbReference type="InterPro" id="IPR000073">
    <property type="entry name" value="AB_hydrolase_1"/>
</dbReference>
<dbReference type="InterPro" id="IPR050471">
    <property type="entry name" value="AB_hydrolase"/>
</dbReference>
<dbReference type="PANTHER" id="PTHR43433">
    <property type="entry name" value="HYDROLASE, ALPHA/BETA FOLD FAMILY PROTEIN"/>
    <property type="match status" value="1"/>
</dbReference>
<dbReference type="Pfam" id="PF00561">
    <property type="entry name" value="Abhydrolase_1"/>
    <property type="match status" value="1"/>
</dbReference>
<keyword evidence="3" id="KW-1185">Reference proteome</keyword>
<dbReference type="Proteomes" id="UP000325516">
    <property type="component" value="Chromosome"/>
</dbReference>
<dbReference type="InterPro" id="IPR029058">
    <property type="entry name" value="AB_hydrolase_fold"/>
</dbReference>
<proteinExistence type="predicted"/>
<dbReference type="GO" id="GO:0046503">
    <property type="term" value="P:glycerolipid catabolic process"/>
    <property type="evidence" value="ECO:0007669"/>
    <property type="project" value="TreeGrafter"/>
</dbReference>
<dbReference type="EMBL" id="CP044232">
    <property type="protein sequence ID" value="QEW02377.1"/>
    <property type="molecule type" value="Genomic_DNA"/>
</dbReference>
<name>A0A5J6L1N2_9MICO</name>
<dbReference type="KEGG" id="mlz:F6J85_04185"/>
<gene>
    <name evidence="2" type="ORF">F6J85_04185</name>
</gene>
<evidence type="ECO:0000259" key="1">
    <source>
        <dbReference type="Pfam" id="PF00561"/>
    </source>
</evidence>
<feature type="domain" description="AB hydrolase-1" evidence="1">
    <location>
        <begin position="23"/>
        <end position="126"/>
    </location>
</feature>
<dbReference type="RefSeq" id="WP_150923962.1">
    <property type="nucleotide sequence ID" value="NZ_CP044232.1"/>
</dbReference>
<organism evidence="2 3">
    <name type="scientific">Microbacterium lushaniae</name>
    <dbReference type="NCBI Taxonomy" id="2614639"/>
    <lineage>
        <taxon>Bacteria</taxon>
        <taxon>Bacillati</taxon>
        <taxon>Actinomycetota</taxon>
        <taxon>Actinomycetes</taxon>
        <taxon>Micrococcales</taxon>
        <taxon>Microbacteriaceae</taxon>
        <taxon>Microbacterium</taxon>
    </lineage>
</organism>
<dbReference type="Gene3D" id="3.40.50.1820">
    <property type="entry name" value="alpha/beta hydrolase"/>
    <property type="match status" value="1"/>
</dbReference>
<dbReference type="SUPFAM" id="SSF53474">
    <property type="entry name" value="alpha/beta-Hydrolases"/>
    <property type="match status" value="1"/>
</dbReference>